<evidence type="ECO:0000256" key="1">
    <source>
        <dbReference type="SAM" id="Phobius"/>
    </source>
</evidence>
<evidence type="ECO:0000313" key="3">
    <source>
        <dbReference type="Proteomes" id="UP000221250"/>
    </source>
</evidence>
<name>A0A1S6L2X7_9CAUD</name>
<gene>
    <name evidence="2" type="ORF">YOLOSWAG_48</name>
</gene>
<reference evidence="2 3" key="1">
    <citation type="submission" date="2017-01" db="EMBL/GenBank/DDBJ databases">
        <authorList>
            <person name="Mah S.A."/>
            <person name="Swanson W.J."/>
            <person name="Moy G.W."/>
            <person name="Vacquier V.D."/>
        </authorList>
    </citation>
    <scope>NUCLEOTIDE SEQUENCE [LARGE SCALE GENOMIC DNA]</scope>
</reference>
<keyword evidence="1" id="KW-1133">Transmembrane helix</keyword>
<dbReference type="EMBL" id="KY448244">
    <property type="protein sequence ID" value="AQT28532.1"/>
    <property type="molecule type" value="Genomic_DNA"/>
</dbReference>
<feature type="transmembrane region" description="Helical" evidence="1">
    <location>
        <begin position="33"/>
        <end position="60"/>
    </location>
</feature>
<dbReference type="Proteomes" id="UP000221250">
    <property type="component" value="Segment"/>
</dbReference>
<keyword evidence="3" id="KW-1185">Reference proteome</keyword>
<keyword evidence="1" id="KW-0472">Membrane</keyword>
<proteinExistence type="predicted"/>
<keyword evidence="1" id="KW-0812">Transmembrane</keyword>
<protein>
    <submittedName>
        <fullName evidence="2">Uncharacterized protein</fullName>
    </submittedName>
</protein>
<organism evidence="2 3">
    <name type="scientific">Erwinia phage vB_EamM_Yoloswag</name>
    <dbReference type="NCBI Taxonomy" id="1958956"/>
    <lineage>
        <taxon>Viruses</taxon>
        <taxon>Duplodnaviria</taxon>
        <taxon>Heunggongvirae</taxon>
        <taxon>Uroviricota</taxon>
        <taxon>Caudoviricetes</taxon>
        <taxon>Yoloswagvirus</taxon>
        <taxon>Yoloswagvirus yoloswag</taxon>
    </lineage>
</organism>
<accession>A0A1S6L2X7</accession>
<sequence>MSNEPDFMTLQCNIEGLLGLMGIGHLPYIQQTIFYTLLFLMMLALSVVVGTTSYYACLIVRSCFVRYRVRKTRQIDG</sequence>
<evidence type="ECO:0000313" key="2">
    <source>
        <dbReference type="EMBL" id="AQT28532.1"/>
    </source>
</evidence>